<dbReference type="Proteomes" id="UP000012159">
    <property type="component" value="Unassembled WGS sequence"/>
</dbReference>
<dbReference type="EMBL" id="AKWF02000023">
    <property type="protein sequence ID" value="EMO64787.1"/>
    <property type="molecule type" value="Genomic_DNA"/>
</dbReference>
<name>M6W4W8_LEPBO</name>
<evidence type="ECO:0000313" key="2">
    <source>
        <dbReference type="Proteomes" id="UP000012159"/>
    </source>
</evidence>
<dbReference type="AlphaFoldDB" id="M6W4W8"/>
<protein>
    <submittedName>
        <fullName evidence="1">Uncharacterized protein</fullName>
    </submittedName>
</protein>
<proteinExistence type="predicted"/>
<gene>
    <name evidence="1" type="ORF">LEP1GSC133_2911</name>
</gene>
<evidence type="ECO:0000313" key="1">
    <source>
        <dbReference type="EMBL" id="EMO64787.1"/>
    </source>
</evidence>
<comment type="caution">
    <text evidence="1">The sequence shown here is derived from an EMBL/GenBank/DDBJ whole genome shotgun (WGS) entry which is preliminary data.</text>
</comment>
<organism evidence="1 2">
    <name type="scientific">Leptospira borgpetersenii serovar Pomona str. 200901868</name>
    <dbReference type="NCBI Taxonomy" id="1192866"/>
    <lineage>
        <taxon>Bacteria</taxon>
        <taxon>Pseudomonadati</taxon>
        <taxon>Spirochaetota</taxon>
        <taxon>Spirochaetia</taxon>
        <taxon>Leptospirales</taxon>
        <taxon>Leptospiraceae</taxon>
        <taxon>Leptospira</taxon>
    </lineage>
</organism>
<sequence length="39" mass="4855">MYFFRKESIEEESSDVFCFADFLLEDASDFFWRKDPFLF</sequence>
<accession>M6W4W8</accession>
<reference evidence="1 2" key="1">
    <citation type="submission" date="2013-01" db="EMBL/GenBank/DDBJ databases">
        <authorList>
            <person name="Harkins D.M."/>
            <person name="Durkin A.S."/>
            <person name="Brinkac L.M."/>
            <person name="Haft D.H."/>
            <person name="Selengut J.D."/>
            <person name="Sanka R."/>
            <person name="DePew J."/>
            <person name="Purushe J."/>
            <person name="Picardeau M."/>
            <person name="Werts C."/>
            <person name="Goarant C."/>
            <person name="Vinetz J.M."/>
            <person name="Sutton G.G."/>
            <person name="Nierman W.C."/>
            <person name="Fouts D.E."/>
        </authorList>
    </citation>
    <scope>NUCLEOTIDE SEQUENCE [LARGE SCALE GENOMIC DNA]</scope>
    <source>
        <strain evidence="1 2">200901868</strain>
    </source>
</reference>
<dbReference type="STRING" id="1192866.LEP1GSC133_2911"/>